<dbReference type="AlphaFoldDB" id="A0A415PHK8"/>
<keyword evidence="1" id="KW-0812">Transmembrane</keyword>
<keyword evidence="1" id="KW-1133">Transmembrane helix</keyword>
<dbReference type="Proteomes" id="UP000285844">
    <property type="component" value="Unassembled WGS sequence"/>
</dbReference>
<feature type="transmembrane region" description="Helical" evidence="1">
    <location>
        <begin position="40"/>
        <end position="58"/>
    </location>
</feature>
<dbReference type="PIRSF" id="PIRSF003203">
    <property type="entry name" value="AzlD"/>
    <property type="match status" value="1"/>
</dbReference>
<feature type="transmembrane region" description="Helical" evidence="1">
    <location>
        <begin position="64"/>
        <end position="82"/>
    </location>
</feature>
<gene>
    <name evidence="2" type="ORF">DW858_12255</name>
</gene>
<keyword evidence="1" id="KW-0472">Membrane</keyword>
<name>A0A415PHK8_9FIRM</name>
<sequence length="109" mass="12609">MGWKKFYLIYAMCTIETMATRFLPFMIFNEKRTTPKYITYLGKVLPGAIFSMLIVYCLKNVNVTSYSYGLPELIAIIVTVFLHKWEKQMLVSIAGGTICYMLLVQLVFI</sequence>
<reference evidence="2 3" key="1">
    <citation type="submission" date="2018-08" db="EMBL/GenBank/DDBJ databases">
        <title>A genome reference for cultivated species of the human gut microbiota.</title>
        <authorList>
            <person name="Zou Y."/>
            <person name="Xue W."/>
            <person name="Luo G."/>
        </authorList>
    </citation>
    <scope>NUCLEOTIDE SEQUENCE [LARGE SCALE GENOMIC DNA]</scope>
    <source>
        <strain evidence="2 3">AM37-3BH</strain>
    </source>
</reference>
<comment type="caution">
    <text evidence="2">The sequence shown here is derived from an EMBL/GenBank/DDBJ whole genome shotgun (WGS) entry which is preliminary data.</text>
</comment>
<protein>
    <submittedName>
        <fullName evidence="2">Branched-chain amino acid transporter AzlD</fullName>
    </submittedName>
</protein>
<proteinExistence type="predicted"/>
<dbReference type="InterPro" id="IPR008407">
    <property type="entry name" value="Brnchd-chn_aa_trnsp_AzlD"/>
</dbReference>
<organism evidence="2 3">
    <name type="scientific">Lachnospira eligens</name>
    <dbReference type="NCBI Taxonomy" id="39485"/>
    <lineage>
        <taxon>Bacteria</taxon>
        <taxon>Bacillati</taxon>
        <taxon>Bacillota</taxon>
        <taxon>Clostridia</taxon>
        <taxon>Lachnospirales</taxon>
        <taxon>Lachnospiraceae</taxon>
        <taxon>Lachnospira</taxon>
    </lineage>
</organism>
<evidence type="ECO:0000256" key="1">
    <source>
        <dbReference type="SAM" id="Phobius"/>
    </source>
</evidence>
<dbReference type="Pfam" id="PF05437">
    <property type="entry name" value="AzlD"/>
    <property type="match status" value="1"/>
</dbReference>
<evidence type="ECO:0000313" key="3">
    <source>
        <dbReference type="Proteomes" id="UP000285844"/>
    </source>
</evidence>
<feature type="transmembrane region" description="Helical" evidence="1">
    <location>
        <begin position="6"/>
        <end position="28"/>
    </location>
</feature>
<evidence type="ECO:0000313" key="2">
    <source>
        <dbReference type="EMBL" id="RHC11751.1"/>
    </source>
</evidence>
<feature type="transmembrane region" description="Helical" evidence="1">
    <location>
        <begin position="89"/>
        <end position="108"/>
    </location>
</feature>
<dbReference type="EMBL" id="QSHM01000018">
    <property type="protein sequence ID" value="RHC11751.1"/>
    <property type="molecule type" value="Genomic_DNA"/>
</dbReference>
<accession>A0A415PHK8</accession>